<dbReference type="EMBL" id="NKCI01000047">
    <property type="protein sequence ID" value="RSL62099.1"/>
    <property type="molecule type" value="Genomic_DNA"/>
</dbReference>
<evidence type="ECO:0000256" key="7">
    <source>
        <dbReference type="RuleBase" id="RU361215"/>
    </source>
</evidence>
<feature type="active site" description="Proton donor" evidence="6">
    <location>
        <position position="313"/>
    </location>
</feature>
<comment type="caution">
    <text evidence="10">The sequence shown here is derived from an EMBL/GenBank/DDBJ whole genome shotgun (WGS) entry which is preliminary data.</text>
</comment>
<reference evidence="10 11" key="1">
    <citation type="submission" date="2017-06" db="EMBL/GenBank/DDBJ databases">
        <title>Comparative genomic analysis of Ambrosia Fusariam Clade fungi.</title>
        <authorList>
            <person name="Stajich J.E."/>
            <person name="Carrillo J."/>
            <person name="Kijimoto T."/>
            <person name="Eskalen A."/>
            <person name="O'Donnell K."/>
            <person name="Kasson M."/>
        </authorList>
    </citation>
    <scope>NUCLEOTIDE SEQUENCE [LARGE SCALE GENOMIC DNA]</scope>
    <source>
        <strain evidence="10 11">NRRL62584</strain>
    </source>
</reference>
<evidence type="ECO:0000256" key="4">
    <source>
        <dbReference type="ARBA" id="ARBA00022801"/>
    </source>
</evidence>
<keyword evidence="5 6" id="KW-0788">Thiol protease</keyword>
<dbReference type="Pfam" id="PF01088">
    <property type="entry name" value="Peptidase_C12"/>
    <property type="match status" value="1"/>
</dbReference>
<keyword evidence="2 6" id="KW-0645">Protease</keyword>
<evidence type="ECO:0000259" key="9">
    <source>
        <dbReference type="PROSITE" id="PS52048"/>
    </source>
</evidence>
<sequence>MEIPLREPGPYADQTSLSTQRSRGSAELYTSCKYKTKVKRSQLESVPDKTICKDARSSPPPLRRSRRLAAKPLDTANASGTMGEPRRNPKRKASEAANEANHAVSKESGQLLLNEALAPLSQEDIQEWEGWIALESEPAFFNIILRDLGVKDVKAQEIFTIDQDSLALLPQPVYGLIFLFQYIPGYDQVNDEEDISDVWFANQTTDNACATVAMLNIVMNSDGLDLGDKLQEFKESTKNLNTALRGRQLSKNTFIRTIHNSFTRRMDHLNADLCLENEVSEAKTTKTRKRAAPRKGKRAPARKKKVKSDYGFHFIAYVPAGGYVWELDGLQSKPNRLDPVPEYGDWTTVARPQIEGRMLQYEENQLSFNLLALCRSPLSAHTQTIARAAASLHHLHTQMQSDSTFSELTSAESNPLDIRDESRLAEFNLKPKDITNLDIPEDLRAKIRQPDFDTSAAYELHQELVIEVKASMGEYRAELMSKADDEQRVKGRKKDFGPALHKWMTKLAEKGVLEDVIKAS</sequence>
<dbReference type="PRINTS" id="PR00707">
    <property type="entry name" value="UBCTHYDRLASE"/>
</dbReference>
<keyword evidence="11" id="KW-1185">Reference proteome</keyword>
<gene>
    <name evidence="10" type="ORF">CEP54_005950</name>
</gene>
<feature type="compositionally biased region" description="Basic residues" evidence="8">
    <location>
        <begin position="285"/>
        <end position="303"/>
    </location>
</feature>
<dbReference type="OrthoDB" id="1924260at2759"/>
<dbReference type="AlphaFoldDB" id="A0A428QA00"/>
<evidence type="ECO:0000256" key="5">
    <source>
        <dbReference type="ARBA" id="ARBA00022807"/>
    </source>
</evidence>
<evidence type="ECO:0000256" key="8">
    <source>
        <dbReference type="SAM" id="MobiDB-lite"/>
    </source>
</evidence>
<organism evidence="10 11">
    <name type="scientific">Fusarium duplospermum</name>
    <dbReference type="NCBI Taxonomy" id="1325734"/>
    <lineage>
        <taxon>Eukaryota</taxon>
        <taxon>Fungi</taxon>
        <taxon>Dikarya</taxon>
        <taxon>Ascomycota</taxon>
        <taxon>Pezizomycotina</taxon>
        <taxon>Sordariomycetes</taxon>
        <taxon>Hypocreomycetidae</taxon>
        <taxon>Hypocreales</taxon>
        <taxon>Nectriaceae</taxon>
        <taxon>Fusarium</taxon>
        <taxon>Fusarium solani species complex</taxon>
    </lineage>
</organism>
<dbReference type="GO" id="GO:0004843">
    <property type="term" value="F:cysteine-type deubiquitinase activity"/>
    <property type="evidence" value="ECO:0007669"/>
    <property type="project" value="UniProtKB-UniRule"/>
</dbReference>
<accession>A0A428QA00</accession>
<dbReference type="PROSITE" id="PS52049">
    <property type="entry name" value="ULD"/>
    <property type="match status" value="1"/>
</dbReference>
<dbReference type="FunFam" id="3.40.532.10:FF:000010">
    <property type="entry name" value="Ubiquitin carboxyl-terminal hydrolase"/>
    <property type="match status" value="1"/>
</dbReference>
<dbReference type="Proteomes" id="UP000288168">
    <property type="component" value="Unassembled WGS sequence"/>
</dbReference>
<feature type="region of interest" description="Disordered" evidence="8">
    <location>
        <begin position="282"/>
        <end position="303"/>
    </location>
</feature>
<evidence type="ECO:0000313" key="10">
    <source>
        <dbReference type="EMBL" id="RSL62099.1"/>
    </source>
</evidence>
<dbReference type="GO" id="GO:0005737">
    <property type="term" value="C:cytoplasm"/>
    <property type="evidence" value="ECO:0007669"/>
    <property type="project" value="TreeGrafter"/>
</dbReference>
<dbReference type="STRING" id="1325734.A0A428QA00"/>
<dbReference type="GO" id="GO:0006511">
    <property type="term" value="P:ubiquitin-dependent protein catabolic process"/>
    <property type="evidence" value="ECO:0007669"/>
    <property type="project" value="UniProtKB-UniRule"/>
</dbReference>
<evidence type="ECO:0000256" key="1">
    <source>
        <dbReference type="ARBA" id="ARBA00000707"/>
    </source>
</evidence>
<keyword evidence="3 6" id="KW-0833">Ubl conjugation pathway</keyword>
<dbReference type="PANTHER" id="PTHR10589:SF29">
    <property type="entry name" value="UBIQUITIN CARBOXYL-TERMINAL HYDROLASE"/>
    <property type="match status" value="1"/>
</dbReference>
<feature type="compositionally biased region" description="Basic and acidic residues" evidence="8">
    <location>
        <begin position="46"/>
        <end position="56"/>
    </location>
</feature>
<evidence type="ECO:0000256" key="3">
    <source>
        <dbReference type="ARBA" id="ARBA00022786"/>
    </source>
</evidence>
<feature type="region of interest" description="Disordered" evidence="8">
    <location>
        <begin position="39"/>
        <end position="107"/>
    </location>
</feature>
<comment type="similarity">
    <text evidence="6 7">Belongs to the peptidase C12 family.</text>
</comment>
<dbReference type="InterPro" id="IPR001578">
    <property type="entry name" value="Peptidase_C12_UCH"/>
</dbReference>
<evidence type="ECO:0000256" key="6">
    <source>
        <dbReference type="PROSITE-ProRule" id="PRU01393"/>
    </source>
</evidence>
<proteinExistence type="inferred from homology"/>
<feature type="active site" description="Nucleophile" evidence="6">
    <location>
        <position position="209"/>
    </location>
</feature>
<feature type="domain" description="UCH catalytic" evidence="9">
    <location>
        <begin position="130"/>
        <end position="375"/>
    </location>
</feature>
<dbReference type="EC" id="3.4.19.12" evidence="7"/>
<protein>
    <recommendedName>
        <fullName evidence="7">Ubiquitin carboxyl-terminal hydrolase</fullName>
        <ecNumber evidence="7">3.4.19.12</ecNumber>
    </recommendedName>
</protein>
<dbReference type="Gene3D" id="3.40.532.10">
    <property type="entry name" value="Peptidase C12, ubiquitin carboxyl-terminal hydrolase"/>
    <property type="match status" value="1"/>
</dbReference>
<dbReference type="SUPFAM" id="SSF54001">
    <property type="entry name" value="Cysteine proteinases"/>
    <property type="match status" value="1"/>
</dbReference>
<dbReference type="InterPro" id="IPR038765">
    <property type="entry name" value="Papain-like_cys_pep_sf"/>
</dbReference>
<feature type="region of interest" description="Disordered" evidence="8">
    <location>
        <begin position="1"/>
        <end position="27"/>
    </location>
</feature>
<feature type="site" description="Transition state stabilizer" evidence="6">
    <location>
        <position position="203"/>
    </location>
</feature>
<evidence type="ECO:0000313" key="11">
    <source>
        <dbReference type="Proteomes" id="UP000288168"/>
    </source>
</evidence>
<name>A0A428QA00_9HYPO</name>
<dbReference type="PROSITE" id="PS52048">
    <property type="entry name" value="UCH_DOMAIN"/>
    <property type="match status" value="1"/>
</dbReference>
<dbReference type="CDD" id="cd09617">
    <property type="entry name" value="Peptidase_C12_UCH37_BAP1"/>
    <property type="match status" value="1"/>
</dbReference>
<dbReference type="GO" id="GO:0016579">
    <property type="term" value="P:protein deubiquitination"/>
    <property type="evidence" value="ECO:0007669"/>
    <property type="project" value="TreeGrafter"/>
</dbReference>
<comment type="catalytic activity">
    <reaction evidence="1 6 7">
        <text>Thiol-dependent hydrolysis of ester, thioester, amide, peptide and isopeptide bonds formed by the C-terminal Gly of ubiquitin (a 76-residue protein attached to proteins as an intracellular targeting signal).</text>
        <dbReference type="EC" id="3.4.19.12"/>
    </reaction>
</comment>
<feature type="compositionally biased region" description="Polar residues" evidence="8">
    <location>
        <begin position="13"/>
        <end position="23"/>
    </location>
</feature>
<feature type="site" description="Important for enzyme activity" evidence="6">
    <location>
        <position position="328"/>
    </location>
</feature>
<dbReference type="InterPro" id="IPR036959">
    <property type="entry name" value="Peptidase_C12_UCH_sf"/>
</dbReference>
<evidence type="ECO:0000256" key="2">
    <source>
        <dbReference type="ARBA" id="ARBA00022670"/>
    </source>
</evidence>
<keyword evidence="4 6" id="KW-0378">Hydrolase</keyword>
<dbReference type="PANTHER" id="PTHR10589">
    <property type="entry name" value="UBIQUITIN CARBOXYL-TERMINAL HYDROLASE"/>
    <property type="match status" value="1"/>
</dbReference>